<proteinExistence type="predicted"/>
<dbReference type="Proteomes" id="UP000784294">
    <property type="component" value="Unassembled WGS sequence"/>
</dbReference>
<reference evidence="1" key="1">
    <citation type="submission" date="2018-11" db="EMBL/GenBank/DDBJ databases">
        <authorList>
            <consortium name="Pathogen Informatics"/>
        </authorList>
    </citation>
    <scope>NUCLEOTIDE SEQUENCE</scope>
</reference>
<evidence type="ECO:0000313" key="2">
    <source>
        <dbReference type="Proteomes" id="UP000784294"/>
    </source>
</evidence>
<dbReference type="Gene3D" id="3.30.450.20">
    <property type="entry name" value="PAS domain"/>
    <property type="match status" value="1"/>
</dbReference>
<name>A0A448W9W2_9PLAT</name>
<evidence type="ECO:0000313" key="1">
    <source>
        <dbReference type="EMBL" id="VEL06617.1"/>
    </source>
</evidence>
<protein>
    <submittedName>
        <fullName evidence="1">Uncharacterized protein</fullName>
    </submittedName>
</protein>
<dbReference type="AlphaFoldDB" id="A0A448W9W2"/>
<keyword evidence="2" id="KW-1185">Reference proteome</keyword>
<accession>A0A448W9W2</accession>
<comment type="caution">
    <text evidence="1">The sequence shown here is derived from an EMBL/GenBank/DDBJ whole genome shotgun (WGS) entry which is preliminary data.</text>
</comment>
<sequence>MTQPTLHWPIQALSHDRLLLENRLVSHLYHCPFDFVHMEGDAGLQALNGFIFIVSCDGEVFSASRTVEYYLGFHQTPRLRVGIDLWPLAESARRRRSTSRVKLRPDLGPPAIKKEKNLQGTQLKRRKKVNSDKGSQVSRMHHLRDWETDCGLDFPSKLGNIKDGKSVDERLALFVRGKSAQHLSFDDLTSILYWRAVQLVGGNSLISPTRNRKRIALEE</sequence>
<organism evidence="1 2">
    <name type="scientific">Protopolystoma xenopodis</name>
    <dbReference type="NCBI Taxonomy" id="117903"/>
    <lineage>
        <taxon>Eukaryota</taxon>
        <taxon>Metazoa</taxon>
        <taxon>Spiralia</taxon>
        <taxon>Lophotrochozoa</taxon>
        <taxon>Platyhelminthes</taxon>
        <taxon>Monogenea</taxon>
        <taxon>Polyopisthocotylea</taxon>
        <taxon>Polystomatidea</taxon>
        <taxon>Polystomatidae</taxon>
        <taxon>Protopolystoma</taxon>
    </lineage>
</organism>
<dbReference type="OrthoDB" id="7788762at2759"/>
<dbReference type="EMBL" id="CAAALY010000125">
    <property type="protein sequence ID" value="VEL06617.1"/>
    <property type="molecule type" value="Genomic_DNA"/>
</dbReference>
<gene>
    <name evidence="1" type="ORF">PXEA_LOCUS57</name>
</gene>